<feature type="transmembrane region" description="Helical" evidence="13">
    <location>
        <begin position="602"/>
        <end position="625"/>
    </location>
</feature>
<organism evidence="17 18">
    <name type="scientific">Daphnia magna</name>
    <dbReference type="NCBI Taxonomy" id="35525"/>
    <lineage>
        <taxon>Eukaryota</taxon>
        <taxon>Metazoa</taxon>
        <taxon>Ecdysozoa</taxon>
        <taxon>Arthropoda</taxon>
        <taxon>Crustacea</taxon>
        <taxon>Branchiopoda</taxon>
        <taxon>Diplostraca</taxon>
        <taxon>Cladocera</taxon>
        <taxon>Anomopoda</taxon>
        <taxon>Daphniidae</taxon>
        <taxon>Daphnia</taxon>
    </lineage>
</organism>
<evidence type="ECO:0000259" key="16">
    <source>
        <dbReference type="SMART" id="SM00918"/>
    </source>
</evidence>
<dbReference type="Gene3D" id="3.40.190.10">
    <property type="entry name" value="Periplasmic binding protein-like II"/>
    <property type="match status" value="3"/>
</dbReference>
<evidence type="ECO:0000256" key="9">
    <source>
        <dbReference type="ARBA" id="ARBA00023170"/>
    </source>
</evidence>
<evidence type="ECO:0000256" key="7">
    <source>
        <dbReference type="ARBA" id="ARBA00023065"/>
    </source>
</evidence>
<proteinExistence type="inferred from homology"/>
<evidence type="ECO:0000256" key="5">
    <source>
        <dbReference type="ARBA" id="ARBA00022692"/>
    </source>
</evidence>
<keyword evidence="10" id="KW-0325">Glycoprotein</keyword>
<keyword evidence="8 13" id="KW-0472">Membrane</keyword>
<keyword evidence="18" id="KW-1185">Reference proteome</keyword>
<dbReference type="PANTHER" id="PTHR42643:SF24">
    <property type="entry name" value="IONOTROPIC RECEPTOR 60A"/>
    <property type="match status" value="1"/>
</dbReference>
<gene>
    <name evidence="17" type="ORF">OUZ56_023053</name>
</gene>
<feature type="transmembrane region" description="Helical" evidence="13">
    <location>
        <begin position="414"/>
        <end position="436"/>
    </location>
</feature>
<evidence type="ECO:0000256" key="11">
    <source>
        <dbReference type="ARBA" id="ARBA00023286"/>
    </source>
</evidence>
<dbReference type="PROSITE" id="PS51257">
    <property type="entry name" value="PROKAR_LIPOPROTEIN"/>
    <property type="match status" value="1"/>
</dbReference>
<feature type="domain" description="Ionotropic glutamate receptor C-terminal" evidence="15">
    <location>
        <begin position="232"/>
        <end position="582"/>
    </location>
</feature>
<keyword evidence="6 13" id="KW-1133">Transmembrane helix</keyword>
<feature type="chain" id="PRO_5047481681" description="Ionotropic glutamate receptor L-glutamate and glycine-binding domain-containing protein" evidence="14">
    <location>
        <begin position="24"/>
        <end position="637"/>
    </location>
</feature>
<feature type="domain" description="Ionotropic glutamate receptor L-glutamate and glycine-binding" evidence="16">
    <location>
        <begin position="234"/>
        <end position="296"/>
    </location>
</feature>
<dbReference type="PANTHER" id="PTHR42643">
    <property type="entry name" value="IONOTROPIC RECEPTOR 20A-RELATED"/>
    <property type="match status" value="1"/>
</dbReference>
<evidence type="ECO:0000256" key="13">
    <source>
        <dbReference type="SAM" id="Phobius"/>
    </source>
</evidence>
<keyword evidence="4" id="KW-1003">Cell membrane</keyword>
<keyword evidence="9" id="KW-0675">Receptor</keyword>
<evidence type="ECO:0000256" key="8">
    <source>
        <dbReference type="ARBA" id="ARBA00023136"/>
    </source>
</evidence>
<evidence type="ECO:0000256" key="14">
    <source>
        <dbReference type="SAM" id="SignalP"/>
    </source>
</evidence>
<dbReference type="SUPFAM" id="SSF53850">
    <property type="entry name" value="Periplasmic binding protein-like II"/>
    <property type="match status" value="1"/>
</dbReference>
<evidence type="ECO:0000256" key="3">
    <source>
        <dbReference type="ARBA" id="ARBA00022448"/>
    </source>
</evidence>
<dbReference type="InterPro" id="IPR001320">
    <property type="entry name" value="Iontro_rcpt_C"/>
</dbReference>
<comment type="caution">
    <text evidence="17">The sequence shown here is derived from an EMBL/GenBank/DDBJ whole genome shotgun (WGS) entry which is preliminary data.</text>
</comment>
<keyword evidence="12" id="KW-0407">Ion channel</keyword>
<feature type="signal peptide" evidence="14">
    <location>
        <begin position="1"/>
        <end position="23"/>
    </location>
</feature>
<evidence type="ECO:0000313" key="18">
    <source>
        <dbReference type="Proteomes" id="UP001234178"/>
    </source>
</evidence>
<keyword evidence="3" id="KW-0813">Transport</keyword>
<name>A0ABR0AY75_9CRUS</name>
<keyword evidence="14" id="KW-0732">Signal</keyword>
<protein>
    <recommendedName>
        <fullName evidence="19">Ionotropic glutamate receptor L-glutamate and glycine-binding domain-containing protein</fullName>
    </recommendedName>
</protein>
<dbReference type="InterPro" id="IPR052192">
    <property type="entry name" value="Insect_Ionotropic_Sensory_Rcpt"/>
</dbReference>
<dbReference type="InterPro" id="IPR019594">
    <property type="entry name" value="Glu/Gly-bd"/>
</dbReference>
<keyword evidence="7" id="KW-0406">Ion transport</keyword>
<dbReference type="EMBL" id="JAOYFB010000039">
    <property type="protein sequence ID" value="KAK4030096.1"/>
    <property type="molecule type" value="Genomic_DNA"/>
</dbReference>
<sequence>MSLTSRTVYVLCFVVSCVRDVNSFGIEFIHDGDVNQFQQKSLEDLKAFINNDYQIPCHPSPIRWTEVRVSTDTIATDSERLGKGDTTGWIIAITNCQLADSVEMILNSSSTKPILRLDSTSCPATTGLTTDRLEVCYLNEVNRDGCVRCSVTKWLEQQICFSSTDNDTRRLLLGNATHFNLSKEFQDCSESDDIRWSPTNSPLLFDASENGSRLNGRKLRLTSLERFQGERRSTYVTVERDVNGNIIGYKGYCYEIIHALQKLYNFTYEVEIPGDNTYGRETLNGSWNGMIGLILENRADIAVGVFSVTHSRSQVVDFSVGFLEEPATILIPPPAQESRLLVYAKPFQLQVWLALMVFASVLPAFLWYFLKCLWIHHQGKYPSLGENYAFVLRVLIGQSGQGLSPVGFSPRFLGVVWCASAVVFASAYVGVLVSFLRFPKLSPIISNLEELPRSQLKWAVVRGTALESLFIEATSGVYKAIGDGLLAHPEDRIFSGTDGIQRVISGSYGYIEERSYLKAITEQDHAKTGKCRFSFVNQEFFKVNFAFAFPKASPLKPLFDKKILQMIEAGLGEYWKNVYCPSSGADECGIVKQSDGAKSLTLVDLQGAFLILAIGSGLAFLLFLAENFTSLSLSVCV</sequence>
<keyword evidence="5 13" id="KW-0812">Transmembrane</keyword>
<dbReference type="SMART" id="SM00918">
    <property type="entry name" value="Lig_chan-Glu_bd"/>
    <property type="match status" value="1"/>
</dbReference>
<dbReference type="SMART" id="SM00079">
    <property type="entry name" value="PBPe"/>
    <property type="match status" value="1"/>
</dbReference>
<feature type="transmembrane region" description="Helical" evidence="13">
    <location>
        <begin position="349"/>
        <end position="370"/>
    </location>
</feature>
<dbReference type="Pfam" id="PF10613">
    <property type="entry name" value="Lig_chan-Glu_bd"/>
    <property type="match status" value="1"/>
</dbReference>
<evidence type="ECO:0000256" key="4">
    <source>
        <dbReference type="ARBA" id="ARBA00022475"/>
    </source>
</evidence>
<evidence type="ECO:0008006" key="19">
    <source>
        <dbReference type="Google" id="ProtNLM"/>
    </source>
</evidence>
<evidence type="ECO:0000256" key="12">
    <source>
        <dbReference type="ARBA" id="ARBA00023303"/>
    </source>
</evidence>
<keyword evidence="11" id="KW-1071">Ligand-gated ion channel</keyword>
<evidence type="ECO:0000256" key="2">
    <source>
        <dbReference type="ARBA" id="ARBA00008685"/>
    </source>
</evidence>
<reference evidence="17 18" key="1">
    <citation type="journal article" date="2023" name="Nucleic Acids Res.">
        <title>The hologenome of Daphnia magna reveals possible DNA methylation and microbiome-mediated evolution of the host genome.</title>
        <authorList>
            <person name="Chaturvedi A."/>
            <person name="Li X."/>
            <person name="Dhandapani V."/>
            <person name="Marshall H."/>
            <person name="Kissane S."/>
            <person name="Cuenca-Cambronero M."/>
            <person name="Asole G."/>
            <person name="Calvet F."/>
            <person name="Ruiz-Romero M."/>
            <person name="Marangio P."/>
            <person name="Guigo R."/>
            <person name="Rago D."/>
            <person name="Mirbahai L."/>
            <person name="Eastwood N."/>
            <person name="Colbourne J.K."/>
            <person name="Zhou J."/>
            <person name="Mallon E."/>
            <person name="Orsini L."/>
        </authorList>
    </citation>
    <scope>NUCLEOTIDE SEQUENCE [LARGE SCALE GENOMIC DNA]</scope>
    <source>
        <strain evidence="17">LRV0_1</strain>
    </source>
</reference>
<accession>A0ABR0AY75</accession>
<comment type="similarity">
    <text evidence="2">Belongs to the glutamate-gated ion channel (TC 1.A.10.1) family.</text>
</comment>
<evidence type="ECO:0000259" key="15">
    <source>
        <dbReference type="SMART" id="SM00079"/>
    </source>
</evidence>
<evidence type="ECO:0000256" key="6">
    <source>
        <dbReference type="ARBA" id="ARBA00022989"/>
    </source>
</evidence>
<evidence type="ECO:0000313" key="17">
    <source>
        <dbReference type="EMBL" id="KAK4030096.1"/>
    </source>
</evidence>
<comment type="subcellular location">
    <subcellularLocation>
        <location evidence="1">Cell membrane</location>
        <topology evidence="1">Multi-pass membrane protein</topology>
    </subcellularLocation>
</comment>
<evidence type="ECO:0000256" key="1">
    <source>
        <dbReference type="ARBA" id="ARBA00004651"/>
    </source>
</evidence>
<evidence type="ECO:0000256" key="10">
    <source>
        <dbReference type="ARBA" id="ARBA00023180"/>
    </source>
</evidence>
<dbReference type="Pfam" id="PF00060">
    <property type="entry name" value="Lig_chan"/>
    <property type="match status" value="1"/>
</dbReference>
<dbReference type="Proteomes" id="UP001234178">
    <property type="component" value="Unassembled WGS sequence"/>
</dbReference>